<feature type="transmembrane region" description="Helical" evidence="2">
    <location>
        <begin position="21"/>
        <end position="40"/>
    </location>
</feature>
<gene>
    <name evidence="3" type="ORF">J7S20_05995</name>
</gene>
<accession>A0A8T4IBV8</accession>
<dbReference type="PANTHER" id="PTHR34980:SF2">
    <property type="entry name" value="INNER MEMBRANE PROTEIN YHAH-RELATED"/>
    <property type="match status" value="1"/>
</dbReference>
<keyword evidence="2" id="KW-0812">Transmembrane</keyword>
<dbReference type="EMBL" id="JAGRQC010000001">
    <property type="protein sequence ID" value="MBR0552050.1"/>
    <property type="molecule type" value="Genomic_DNA"/>
</dbReference>
<reference evidence="3" key="1">
    <citation type="submission" date="2021-04" db="EMBL/GenBank/DDBJ databases">
        <title>Ouciella asimina sp. nov., isolated from the surface seawater in the hydrothermal field of Okinawa Trough.</title>
        <authorList>
            <person name="Shuang W."/>
        </authorList>
    </citation>
    <scope>NUCLEOTIDE SEQUENCE</scope>
    <source>
        <strain evidence="3">LXI357</strain>
    </source>
</reference>
<evidence type="ECO:0000313" key="4">
    <source>
        <dbReference type="Proteomes" id="UP000676996"/>
    </source>
</evidence>
<dbReference type="Pfam" id="PF05656">
    <property type="entry name" value="DUF805"/>
    <property type="match status" value="1"/>
</dbReference>
<keyword evidence="2" id="KW-1133">Transmembrane helix</keyword>
<evidence type="ECO:0000256" key="1">
    <source>
        <dbReference type="SAM" id="MobiDB-lite"/>
    </source>
</evidence>
<feature type="region of interest" description="Disordered" evidence="1">
    <location>
        <begin position="125"/>
        <end position="144"/>
    </location>
</feature>
<dbReference type="PANTHER" id="PTHR34980">
    <property type="entry name" value="INNER MEMBRANE PROTEIN-RELATED-RELATED"/>
    <property type="match status" value="1"/>
</dbReference>
<comment type="caution">
    <text evidence="3">The sequence shown here is derived from an EMBL/GenBank/DDBJ whole genome shotgun (WGS) entry which is preliminary data.</text>
</comment>
<name>A0A8T4IBV8_9SPHN</name>
<keyword evidence="4" id="KW-1185">Reference proteome</keyword>
<feature type="transmembrane region" description="Helical" evidence="2">
    <location>
        <begin position="97"/>
        <end position="117"/>
    </location>
</feature>
<evidence type="ECO:0000313" key="3">
    <source>
        <dbReference type="EMBL" id="MBR0552050.1"/>
    </source>
</evidence>
<feature type="compositionally biased region" description="Basic and acidic residues" evidence="1">
    <location>
        <begin position="128"/>
        <end position="144"/>
    </location>
</feature>
<keyword evidence="2" id="KW-0472">Membrane</keyword>
<dbReference type="AlphaFoldDB" id="A0A8T4IBV8"/>
<evidence type="ECO:0000256" key="2">
    <source>
        <dbReference type="SAM" id="Phobius"/>
    </source>
</evidence>
<feature type="transmembrane region" description="Helical" evidence="2">
    <location>
        <begin position="60"/>
        <end position="85"/>
    </location>
</feature>
<dbReference type="GO" id="GO:0005886">
    <property type="term" value="C:plasma membrane"/>
    <property type="evidence" value="ECO:0007669"/>
    <property type="project" value="TreeGrafter"/>
</dbReference>
<protein>
    <submittedName>
        <fullName evidence="3">DUF805 domain-containing protein</fullName>
    </submittedName>
</protein>
<dbReference type="Proteomes" id="UP000676996">
    <property type="component" value="Unassembled WGS sequence"/>
</dbReference>
<organism evidence="3 4">
    <name type="scientific">Stakelama marina</name>
    <dbReference type="NCBI Taxonomy" id="2826939"/>
    <lineage>
        <taxon>Bacteria</taxon>
        <taxon>Pseudomonadati</taxon>
        <taxon>Pseudomonadota</taxon>
        <taxon>Alphaproteobacteria</taxon>
        <taxon>Sphingomonadales</taxon>
        <taxon>Sphingomonadaceae</taxon>
        <taxon>Stakelama</taxon>
    </lineage>
</organism>
<proteinExistence type="predicted"/>
<sequence length="144" mass="16613">MEWMLLPLKRYFQISGRSRRMEYWMFYLFTILVGVAATMADRVIGVGALWSSGFDWGVYAHWTVDGPFSTAASLFFFIPGITVAVRRLHDIDRSGWWLLLIFVPVLGWILLLIFMLLDGTQGTNRFGPDPKEPTDRQDVDEIFS</sequence>
<dbReference type="InterPro" id="IPR008523">
    <property type="entry name" value="DUF805"/>
</dbReference>